<sequence>MSLGMTDGDQARGNINKKEGKRDKPKVPLAAMEKKVVWLELVVGDWQDQFGEISQSMEGLDVGLKDVKNGTLLVLNAIIDTQ</sequence>
<accession>W1PD59</accession>
<dbReference type="HOGENOM" id="CLU_2561330_0_0_1"/>
<feature type="region of interest" description="Disordered" evidence="1">
    <location>
        <begin position="1"/>
        <end position="26"/>
    </location>
</feature>
<organism evidence="2 3">
    <name type="scientific">Amborella trichopoda</name>
    <dbReference type="NCBI Taxonomy" id="13333"/>
    <lineage>
        <taxon>Eukaryota</taxon>
        <taxon>Viridiplantae</taxon>
        <taxon>Streptophyta</taxon>
        <taxon>Embryophyta</taxon>
        <taxon>Tracheophyta</taxon>
        <taxon>Spermatophyta</taxon>
        <taxon>Magnoliopsida</taxon>
        <taxon>Amborellales</taxon>
        <taxon>Amborellaceae</taxon>
        <taxon>Amborella</taxon>
    </lineage>
</organism>
<dbReference type="EMBL" id="KI393609">
    <property type="protein sequence ID" value="ERN07857.1"/>
    <property type="molecule type" value="Genomic_DNA"/>
</dbReference>
<protein>
    <submittedName>
        <fullName evidence="2">Uncharacterized protein</fullName>
    </submittedName>
</protein>
<proteinExistence type="predicted"/>
<evidence type="ECO:0000313" key="3">
    <source>
        <dbReference type="Proteomes" id="UP000017836"/>
    </source>
</evidence>
<name>W1PD59_AMBTC</name>
<gene>
    <name evidence="2" type="ORF">AMTR_s00012p00208000</name>
</gene>
<dbReference type="Proteomes" id="UP000017836">
    <property type="component" value="Unassembled WGS sequence"/>
</dbReference>
<keyword evidence="3" id="KW-1185">Reference proteome</keyword>
<feature type="compositionally biased region" description="Basic and acidic residues" evidence="1">
    <location>
        <begin position="16"/>
        <end position="26"/>
    </location>
</feature>
<dbReference type="AlphaFoldDB" id="W1PD59"/>
<reference evidence="3" key="1">
    <citation type="journal article" date="2013" name="Science">
        <title>The Amborella genome and the evolution of flowering plants.</title>
        <authorList>
            <consortium name="Amborella Genome Project"/>
        </authorList>
    </citation>
    <scope>NUCLEOTIDE SEQUENCE [LARGE SCALE GENOMIC DNA]</scope>
</reference>
<evidence type="ECO:0000313" key="2">
    <source>
        <dbReference type="EMBL" id="ERN07857.1"/>
    </source>
</evidence>
<evidence type="ECO:0000256" key="1">
    <source>
        <dbReference type="SAM" id="MobiDB-lite"/>
    </source>
</evidence>
<dbReference type="Gramene" id="ERN07857">
    <property type="protein sequence ID" value="ERN07857"/>
    <property type="gene ID" value="AMTR_s00012p00208000"/>
</dbReference>